<evidence type="ECO:0008006" key="3">
    <source>
        <dbReference type="Google" id="ProtNLM"/>
    </source>
</evidence>
<evidence type="ECO:0000313" key="1">
    <source>
        <dbReference type="EMBL" id="SEG24284.1"/>
    </source>
</evidence>
<name>A0A1H5YJX2_9ACTN</name>
<accession>A0A1H5YJX2</accession>
<dbReference type="RefSeq" id="WP_146088228.1">
    <property type="nucleotide sequence ID" value="NZ_FNVU01000004.1"/>
</dbReference>
<gene>
    <name evidence="1" type="ORF">SAMN05216223_10414</name>
</gene>
<dbReference type="OrthoDB" id="2817390at2"/>
<dbReference type="EMBL" id="FNVU01000004">
    <property type="protein sequence ID" value="SEG24284.1"/>
    <property type="molecule type" value="Genomic_DNA"/>
</dbReference>
<proteinExistence type="predicted"/>
<keyword evidence="2" id="KW-1185">Reference proteome</keyword>
<dbReference type="AlphaFoldDB" id="A0A1H5YJX2"/>
<organism evidence="1 2">
    <name type="scientific">Actinacidiphila yanglinensis</name>
    <dbReference type="NCBI Taxonomy" id="310779"/>
    <lineage>
        <taxon>Bacteria</taxon>
        <taxon>Bacillati</taxon>
        <taxon>Actinomycetota</taxon>
        <taxon>Actinomycetes</taxon>
        <taxon>Kitasatosporales</taxon>
        <taxon>Streptomycetaceae</taxon>
        <taxon>Actinacidiphila</taxon>
    </lineage>
</organism>
<dbReference type="Proteomes" id="UP000236754">
    <property type="component" value="Unassembled WGS sequence"/>
</dbReference>
<sequence>MQERSAEQGLGAVTTSGPLLAGEVSLPEVMARLQKSRPVFHSERDLQHSFARVLWELAPDIRSRLEVRQNAPDATGAEYLDLLCIGPTARTAIEFKYRTAKWTGTAGPDQEQYTLRSHSATDLARLGFVSDIARLERFGNRPDQNGLALLITNEAGLWLPPRSSKPTRDSGFRIHQGRTLTGQLVWASGDYTDNTRTLRGTYPLNWQPYSMQDGPRGEFRYLAVFTEPHPASAPITQS</sequence>
<protein>
    <recommendedName>
        <fullName evidence="3">Restriction endonuclease</fullName>
    </recommendedName>
</protein>
<reference evidence="1 2" key="1">
    <citation type="submission" date="2016-10" db="EMBL/GenBank/DDBJ databases">
        <authorList>
            <person name="de Groot N.N."/>
        </authorList>
    </citation>
    <scope>NUCLEOTIDE SEQUENCE [LARGE SCALE GENOMIC DNA]</scope>
    <source>
        <strain evidence="1 2">CGMCC 4.2023</strain>
    </source>
</reference>
<evidence type="ECO:0000313" key="2">
    <source>
        <dbReference type="Proteomes" id="UP000236754"/>
    </source>
</evidence>